<reference evidence="5" key="1">
    <citation type="submission" date="2011-04" db="EMBL/GenBank/DDBJ databases">
        <title>Evolution of plant cell wall degrading machinery underlies the functional diversity of forest fungi.</title>
        <authorList>
            <consortium name="US DOE Joint Genome Institute (JGI-PGF)"/>
            <person name="Eastwood D.C."/>
            <person name="Floudas D."/>
            <person name="Binder M."/>
            <person name="Majcherczyk A."/>
            <person name="Schneider P."/>
            <person name="Aerts A."/>
            <person name="Asiegbu F.O."/>
            <person name="Baker S.E."/>
            <person name="Barry K."/>
            <person name="Bendiksby M."/>
            <person name="Blumentritt M."/>
            <person name="Coutinho P.M."/>
            <person name="Cullen D."/>
            <person name="Cullen D."/>
            <person name="Gathman A."/>
            <person name="Goodell B."/>
            <person name="Henrissat B."/>
            <person name="Ihrmark K."/>
            <person name="Kauserud H."/>
            <person name="Kohler A."/>
            <person name="LaButti K."/>
            <person name="Lapidus A."/>
            <person name="Lavin J.L."/>
            <person name="Lee Y.-H."/>
            <person name="Lindquist E."/>
            <person name="Lilly W."/>
            <person name="Lucas S."/>
            <person name="Morin E."/>
            <person name="Murat C."/>
            <person name="Oguiza J.A."/>
            <person name="Park J."/>
            <person name="Pisabarro A.G."/>
            <person name="Riley R."/>
            <person name="Rosling A."/>
            <person name="Salamov A."/>
            <person name="Schmidt O."/>
            <person name="Schmutz J."/>
            <person name="Skrede I."/>
            <person name="Stenlid J."/>
            <person name="Wiebenga A."/>
            <person name="Xie X."/>
            <person name="Kues U."/>
            <person name="Hibbett D.S."/>
            <person name="Hoffmeister D."/>
            <person name="Hogberg N."/>
            <person name="Martin F."/>
            <person name="Grigoriev I.V."/>
            <person name="Watkinson S.C."/>
        </authorList>
    </citation>
    <scope>NUCLEOTIDE SEQUENCE</scope>
    <source>
        <strain evidence="5">S7.9</strain>
    </source>
</reference>
<evidence type="ECO:0000256" key="3">
    <source>
        <dbReference type="ARBA" id="ARBA00022490"/>
    </source>
</evidence>
<dbReference type="KEGG" id="sla:SERLADRAFT_376376"/>
<dbReference type="HOGENOM" id="CLU_2962322_0_0_1"/>
<dbReference type="GeneID" id="18810644"/>
<keyword evidence="3" id="KW-0963">Cytoplasm</keyword>
<sequence length="59" mass="7183">MKWYHRQWEQENTTDNFFRWLDSGGGKNLSLRECPRERLENERIVYLSAEQRKISLIPG</sequence>
<accession>F8NFZ8</accession>
<organism>
    <name type="scientific">Serpula lacrymans var. lacrymans (strain S7.9)</name>
    <name type="common">Dry rot fungus</name>
    <dbReference type="NCBI Taxonomy" id="578457"/>
    <lineage>
        <taxon>Eukaryota</taxon>
        <taxon>Fungi</taxon>
        <taxon>Dikarya</taxon>
        <taxon>Basidiomycota</taxon>
        <taxon>Agaricomycotina</taxon>
        <taxon>Agaricomycetes</taxon>
        <taxon>Agaricomycetidae</taxon>
        <taxon>Boletales</taxon>
        <taxon>Coniophorineae</taxon>
        <taxon>Serpulaceae</taxon>
        <taxon>Serpula</taxon>
    </lineage>
</organism>
<gene>
    <name evidence="5" type="ORF">SERLADRAFT_376376</name>
</gene>
<proteinExistence type="predicted"/>
<dbReference type="AlphaFoldDB" id="F8NFZ8"/>
<evidence type="ECO:0000256" key="1">
    <source>
        <dbReference type="ARBA" id="ARBA00004123"/>
    </source>
</evidence>
<dbReference type="GO" id="GO:0005634">
    <property type="term" value="C:nucleus"/>
    <property type="evidence" value="ECO:0007669"/>
    <property type="project" value="UniProtKB-SubCell"/>
</dbReference>
<evidence type="ECO:0000256" key="2">
    <source>
        <dbReference type="ARBA" id="ARBA00004496"/>
    </source>
</evidence>
<keyword evidence="4" id="KW-0539">Nucleus</keyword>
<evidence type="ECO:0000256" key="4">
    <source>
        <dbReference type="ARBA" id="ARBA00023242"/>
    </source>
</evidence>
<dbReference type="PANTHER" id="PTHR31250">
    <property type="entry name" value="IQ DOMAIN-CONTAINING PROTEIN IQM3"/>
    <property type="match status" value="1"/>
</dbReference>
<dbReference type="EMBL" id="GL945428">
    <property type="protein sequence ID" value="EGO30968.1"/>
    <property type="molecule type" value="Genomic_DNA"/>
</dbReference>
<protein>
    <submittedName>
        <fullName evidence="5">Uncharacterized protein</fullName>
    </submittedName>
</protein>
<comment type="subcellular location">
    <subcellularLocation>
        <location evidence="2">Cytoplasm</location>
    </subcellularLocation>
    <subcellularLocation>
        <location evidence="1">Nucleus</location>
    </subcellularLocation>
</comment>
<dbReference type="InterPro" id="IPR044159">
    <property type="entry name" value="IQM"/>
</dbReference>
<dbReference type="Proteomes" id="UP000008064">
    <property type="component" value="Unassembled WGS sequence"/>
</dbReference>
<evidence type="ECO:0000313" key="5">
    <source>
        <dbReference type="EMBL" id="EGO30968.1"/>
    </source>
</evidence>
<name>F8NFZ8_SERL9</name>
<dbReference type="GO" id="GO:0005737">
    <property type="term" value="C:cytoplasm"/>
    <property type="evidence" value="ECO:0007669"/>
    <property type="project" value="UniProtKB-SubCell"/>
</dbReference>
<dbReference type="RefSeq" id="XP_007312852.1">
    <property type="nucleotide sequence ID" value="XM_007312790.1"/>
</dbReference>
<dbReference type="OrthoDB" id="7344096at2759"/>
<dbReference type="PANTHER" id="PTHR31250:SF27">
    <property type="entry name" value="IQ DOMAIN-CONTAINING PROTEIN IQM5"/>
    <property type="match status" value="1"/>
</dbReference>